<evidence type="ECO:0000313" key="1">
    <source>
        <dbReference type="EMBL" id="MFC3896538.1"/>
    </source>
</evidence>
<sequence length="349" mass="38912">MIRLSTTVMTHPRRAEPARRLAEATGADLVVDPDPHGPPSALRTAAVAWSRCPEGTTHHLVLQDDVWPSAHLRPAVERALQRDPEQILALYQNLASWNGARARVAFLAGYSWLVPTLQDYFPTLAVVMPCAAAHLFAKHTEAFDPVRERDDDQVLARFLAQGGYRTAMSIPALVEHQELPSLSGYDHVGIRRSVCFQGDVPLAGERVLDGVPAWPMFVARQSMLKAPSRLGRERWQVMTRSAHLRLVGLKWSQVRDAAGDAMSTVDLVERRSKSRRFLNETWFAGHTLGWTLAQVGTASVTRDPLRDHAVRTYLEAGLCYQGPVDLWQPNFPALLDFTWQAIEHGLRAG</sequence>
<organism evidence="1 2">
    <name type="scientific">Lentzea rhizosphaerae</name>
    <dbReference type="NCBI Taxonomy" id="2041025"/>
    <lineage>
        <taxon>Bacteria</taxon>
        <taxon>Bacillati</taxon>
        <taxon>Actinomycetota</taxon>
        <taxon>Actinomycetes</taxon>
        <taxon>Pseudonocardiales</taxon>
        <taxon>Pseudonocardiaceae</taxon>
        <taxon>Lentzea</taxon>
    </lineage>
</organism>
<gene>
    <name evidence="1" type="ORF">ACFOWZ_34115</name>
</gene>
<keyword evidence="2" id="KW-1185">Reference proteome</keyword>
<reference evidence="2" key="1">
    <citation type="journal article" date="2019" name="Int. J. Syst. Evol. Microbiol.">
        <title>The Global Catalogue of Microorganisms (GCM) 10K type strain sequencing project: providing services to taxonomists for standard genome sequencing and annotation.</title>
        <authorList>
            <consortium name="The Broad Institute Genomics Platform"/>
            <consortium name="The Broad Institute Genome Sequencing Center for Infectious Disease"/>
            <person name="Wu L."/>
            <person name="Ma J."/>
        </authorList>
    </citation>
    <scope>NUCLEOTIDE SEQUENCE [LARGE SCALE GENOMIC DNA]</scope>
    <source>
        <strain evidence="2">CGMCC 4.7405</strain>
    </source>
</reference>
<name>A0ABV8C3G0_9PSEU</name>
<accession>A0ABV8C3G0</accession>
<comment type="caution">
    <text evidence="1">The sequence shown here is derived from an EMBL/GenBank/DDBJ whole genome shotgun (WGS) entry which is preliminary data.</text>
</comment>
<dbReference type="RefSeq" id="WP_382378066.1">
    <property type="nucleotide sequence ID" value="NZ_JBHRZI010000029.1"/>
</dbReference>
<dbReference type="Proteomes" id="UP001595690">
    <property type="component" value="Unassembled WGS sequence"/>
</dbReference>
<proteinExistence type="predicted"/>
<evidence type="ECO:0000313" key="2">
    <source>
        <dbReference type="Proteomes" id="UP001595690"/>
    </source>
</evidence>
<dbReference type="EMBL" id="JBHRZI010000029">
    <property type="protein sequence ID" value="MFC3896538.1"/>
    <property type="molecule type" value="Genomic_DNA"/>
</dbReference>
<protein>
    <submittedName>
        <fullName evidence="1">Uncharacterized protein</fullName>
    </submittedName>
</protein>